<accession>A0A5N5T5Y6</accession>
<evidence type="ECO:0000256" key="4">
    <source>
        <dbReference type="ARBA" id="ARBA00022729"/>
    </source>
</evidence>
<evidence type="ECO:0000256" key="1">
    <source>
        <dbReference type="ARBA" id="ARBA00004613"/>
    </source>
</evidence>
<keyword evidence="11" id="KW-1185">Reference proteome</keyword>
<keyword evidence="5" id="KW-0378">Hydrolase</keyword>
<dbReference type="EMBL" id="SEYY01014179">
    <property type="protein sequence ID" value="KAB7500370.1"/>
    <property type="molecule type" value="Genomic_DNA"/>
</dbReference>
<evidence type="ECO:0000256" key="3">
    <source>
        <dbReference type="ARBA" id="ARBA00022670"/>
    </source>
</evidence>
<dbReference type="InterPro" id="IPR009003">
    <property type="entry name" value="Peptidase_S1_PA"/>
</dbReference>
<dbReference type="Proteomes" id="UP000326759">
    <property type="component" value="Unassembled WGS sequence"/>
</dbReference>
<feature type="domain" description="Peptidase S1" evidence="9">
    <location>
        <begin position="1"/>
        <end position="100"/>
    </location>
</feature>
<comment type="subcellular location">
    <subcellularLocation>
        <location evidence="1">Secreted</location>
    </subcellularLocation>
</comment>
<dbReference type="SUPFAM" id="SSF50494">
    <property type="entry name" value="Trypsin-like serine proteases"/>
    <property type="match status" value="1"/>
</dbReference>
<keyword evidence="8" id="KW-0325">Glycoprotein</keyword>
<dbReference type="AlphaFoldDB" id="A0A5N5T5Y6"/>
<reference evidence="10 11" key="1">
    <citation type="journal article" date="2019" name="PLoS Biol.">
        <title>Sex chromosomes control vertical transmission of feminizing Wolbachia symbionts in an isopod.</title>
        <authorList>
            <person name="Becking T."/>
            <person name="Chebbi M.A."/>
            <person name="Giraud I."/>
            <person name="Moumen B."/>
            <person name="Laverre T."/>
            <person name="Caubet Y."/>
            <person name="Peccoud J."/>
            <person name="Gilbert C."/>
            <person name="Cordaux R."/>
        </authorList>
    </citation>
    <scope>NUCLEOTIDE SEQUENCE [LARGE SCALE GENOMIC DNA]</scope>
    <source>
        <strain evidence="10">ANa2</strain>
        <tissue evidence="10">Whole body excluding digestive tract and cuticle</tissue>
    </source>
</reference>
<dbReference type="GO" id="GO:0004252">
    <property type="term" value="F:serine-type endopeptidase activity"/>
    <property type="evidence" value="ECO:0007669"/>
    <property type="project" value="InterPro"/>
</dbReference>
<keyword evidence="4" id="KW-0732">Signal</keyword>
<gene>
    <name evidence="10" type="primary">TLF2</name>
    <name evidence="10" type="ORF">Anas_04739</name>
</gene>
<evidence type="ECO:0000313" key="10">
    <source>
        <dbReference type="EMBL" id="KAB7500370.1"/>
    </source>
</evidence>
<keyword evidence="6" id="KW-0720">Serine protease</keyword>
<evidence type="ECO:0000256" key="7">
    <source>
        <dbReference type="ARBA" id="ARBA00023157"/>
    </source>
</evidence>
<dbReference type="GO" id="GO:0005615">
    <property type="term" value="C:extracellular space"/>
    <property type="evidence" value="ECO:0007669"/>
    <property type="project" value="TreeGrafter"/>
</dbReference>
<keyword evidence="3 10" id="KW-0645">Protease</keyword>
<dbReference type="OrthoDB" id="6374044at2759"/>
<name>A0A5N5T5Y6_9CRUS</name>
<dbReference type="InterPro" id="IPR050127">
    <property type="entry name" value="Serine_Proteases_S1"/>
</dbReference>
<evidence type="ECO:0000256" key="2">
    <source>
        <dbReference type="ARBA" id="ARBA00022525"/>
    </source>
</evidence>
<sequence length="104" mass="11431">MLKVFNTSVCNEAYTNVLNIQNRYPRGITSDRLLCVGWDEDGKDACGGDSGAPIVYDNSGRYTLAGIVSGGFGCGLKQYPGLYIPINKPKYLQWIKDVAFNETN</sequence>
<evidence type="ECO:0000256" key="8">
    <source>
        <dbReference type="ARBA" id="ARBA00023180"/>
    </source>
</evidence>
<dbReference type="PROSITE" id="PS50240">
    <property type="entry name" value="TRYPSIN_DOM"/>
    <property type="match status" value="1"/>
</dbReference>
<evidence type="ECO:0000256" key="5">
    <source>
        <dbReference type="ARBA" id="ARBA00022801"/>
    </source>
</evidence>
<evidence type="ECO:0000256" key="6">
    <source>
        <dbReference type="ARBA" id="ARBA00022825"/>
    </source>
</evidence>
<dbReference type="GO" id="GO:0006508">
    <property type="term" value="P:proteolysis"/>
    <property type="evidence" value="ECO:0007669"/>
    <property type="project" value="UniProtKB-KW"/>
</dbReference>
<dbReference type="PANTHER" id="PTHR24264">
    <property type="entry name" value="TRYPSIN-RELATED"/>
    <property type="match status" value="1"/>
</dbReference>
<dbReference type="InterPro" id="IPR043504">
    <property type="entry name" value="Peptidase_S1_PA_chymotrypsin"/>
</dbReference>
<dbReference type="PANTHER" id="PTHR24264:SF65">
    <property type="entry name" value="SRCR DOMAIN-CONTAINING PROTEIN"/>
    <property type="match status" value="1"/>
</dbReference>
<organism evidence="10 11">
    <name type="scientific">Armadillidium nasatum</name>
    <dbReference type="NCBI Taxonomy" id="96803"/>
    <lineage>
        <taxon>Eukaryota</taxon>
        <taxon>Metazoa</taxon>
        <taxon>Ecdysozoa</taxon>
        <taxon>Arthropoda</taxon>
        <taxon>Crustacea</taxon>
        <taxon>Multicrustacea</taxon>
        <taxon>Malacostraca</taxon>
        <taxon>Eumalacostraca</taxon>
        <taxon>Peracarida</taxon>
        <taxon>Isopoda</taxon>
        <taxon>Oniscidea</taxon>
        <taxon>Crinocheta</taxon>
        <taxon>Armadillidiidae</taxon>
        <taxon>Armadillidium</taxon>
    </lineage>
</organism>
<evidence type="ECO:0000313" key="11">
    <source>
        <dbReference type="Proteomes" id="UP000326759"/>
    </source>
</evidence>
<evidence type="ECO:0000259" key="9">
    <source>
        <dbReference type="PROSITE" id="PS50240"/>
    </source>
</evidence>
<keyword evidence="2" id="KW-0964">Secreted</keyword>
<proteinExistence type="predicted"/>
<dbReference type="Gene3D" id="2.40.10.10">
    <property type="entry name" value="Trypsin-like serine proteases"/>
    <property type="match status" value="1"/>
</dbReference>
<dbReference type="Pfam" id="PF00089">
    <property type="entry name" value="Trypsin"/>
    <property type="match status" value="1"/>
</dbReference>
<protein>
    <submittedName>
        <fullName evidence="10">Snake venom serine protease 2</fullName>
    </submittedName>
</protein>
<keyword evidence="7" id="KW-1015">Disulfide bond</keyword>
<dbReference type="InterPro" id="IPR001254">
    <property type="entry name" value="Trypsin_dom"/>
</dbReference>
<comment type="caution">
    <text evidence="10">The sequence shown here is derived from an EMBL/GenBank/DDBJ whole genome shotgun (WGS) entry which is preliminary data.</text>
</comment>
<dbReference type="FunFam" id="2.40.10.10:FF:000054">
    <property type="entry name" value="Complement C1r subcomponent"/>
    <property type="match status" value="1"/>
</dbReference>